<dbReference type="InterPro" id="IPR027417">
    <property type="entry name" value="P-loop_NTPase"/>
</dbReference>
<dbReference type="InterPro" id="IPR000795">
    <property type="entry name" value="T_Tr_GTP-bd_dom"/>
</dbReference>
<dbReference type="Gene3D" id="3.40.50.300">
    <property type="entry name" value="P-loop containing nucleotide triphosphate hydrolases"/>
    <property type="match status" value="1"/>
</dbReference>
<dbReference type="InterPro" id="IPR009000">
    <property type="entry name" value="Transl_B-barrel_sf"/>
</dbReference>
<dbReference type="Gene3D" id="3.30.230.10">
    <property type="match status" value="1"/>
</dbReference>
<dbReference type="GO" id="GO:0046540">
    <property type="term" value="C:U4/U6 x U5 tri-snRNP complex"/>
    <property type="evidence" value="ECO:0007669"/>
    <property type="project" value="TreeGrafter"/>
</dbReference>
<keyword evidence="6" id="KW-0539">Nucleus</keyword>
<dbReference type="GO" id="GO:0005525">
    <property type="term" value="F:GTP binding"/>
    <property type="evidence" value="ECO:0007669"/>
    <property type="project" value="UniProtKB-KW"/>
</dbReference>
<accession>A0A3B0MWN7</accession>
<evidence type="ECO:0000256" key="6">
    <source>
        <dbReference type="ARBA" id="ARBA00023242"/>
    </source>
</evidence>
<keyword evidence="3" id="KW-0547">Nucleotide-binding</keyword>
<dbReference type="SUPFAM" id="SSF50447">
    <property type="entry name" value="Translation proteins"/>
    <property type="match status" value="1"/>
</dbReference>
<dbReference type="PANTHER" id="PTHR42908:SF6">
    <property type="entry name" value="116 KDA U5 SMALL NUCLEAR RIBONUCLEOPROTEIN COMPONENT"/>
    <property type="match status" value="1"/>
</dbReference>
<dbReference type="FunFam" id="2.40.30.10:FF:000029">
    <property type="entry name" value="116 kDa U5 small nuclear ribonucleoprotein component"/>
    <property type="match status" value="1"/>
</dbReference>
<dbReference type="CDD" id="cd04167">
    <property type="entry name" value="Snu114p"/>
    <property type="match status" value="1"/>
</dbReference>
<feature type="domain" description="Elongation factor EFG" evidence="8">
    <location>
        <begin position="1141"/>
        <end position="1230"/>
    </location>
</feature>
<feature type="domain" description="Translation elongation factor EFG/EF2" evidence="9">
    <location>
        <begin position="1020"/>
        <end position="1139"/>
    </location>
</feature>
<gene>
    <name evidence="10" type="ORF">TAT_000311800</name>
    <name evidence="11" type="ORF">TAV_000311700</name>
</gene>
<dbReference type="GO" id="GO:0071007">
    <property type="term" value="C:U2-type catalytic step 2 spliceosome"/>
    <property type="evidence" value="ECO:0007669"/>
    <property type="project" value="TreeGrafter"/>
</dbReference>
<feature type="region of interest" description="Disordered" evidence="7">
    <location>
        <begin position="374"/>
        <end position="400"/>
    </location>
</feature>
<dbReference type="Pfam" id="PF03764">
    <property type="entry name" value="EFG_IV"/>
    <property type="match status" value="1"/>
</dbReference>
<comment type="subcellular location">
    <subcellularLocation>
        <location evidence="1">Nucleus</location>
    </subcellularLocation>
</comment>
<feature type="compositionally biased region" description="Low complexity" evidence="7">
    <location>
        <begin position="375"/>
        <end position="398"/>
    </location>
</feature>
<dbReference type="InterPro" id="IPR035655">
    <property type="entry name" value="U5-116kDa_C"/>
</dbReference>
<dbReference type="VEuPathDB" id="PiroplasmaDB:TA09375"/>
<dbReference type="GO" id="GO:0003924">
    <property type="term" value="F:GTPase activity"/>
    <property type="evidence" value="ECO:0007669"/>
    <property type="project" value="InterPro"/>
</dbReference>
<dbReference type="InterPro" id="IPR031950">
    <property type="entry name" value="EFTUD2_N"/>
</dbReference>
<dbReference type="FunFam" id="3.30.70.240:FF:000004">
    <property type="entry name" value="116 kDa U5 small nuclear ribonucleoprotein"/>
    <property type="match status" value="1"/>
</dbReference>
<dbReference type="GO" id="GO:0005829">
    <property type="term" value="C:cytosol"/>
    <property type="evidence" value="ECO:0007669"/>
    <property type="project" value="TreeGrafter"/>
</dbReference>
<evidence type="ECO:0000259" key="8">
    <source>
        <dbReference type="SMART" id="SM00838"/>
    </source>
</evidence>
<dbReference type="EMBL" id="UIVT01000004">
    <property type="protein sequence ID" value="SVP94117.1"/>
    <property type="molecule type" value="Genomic_DNA"/>
</dbReference>
<proteinExistence type="predicted"/>
<dbReference type="Pfam" id="PF16004">
    <property type="entry name" value="EFTUD2"/>
    <property type="match status" value="1"/>
</dbReference>
<dbReference type="EMBL" id="UIVS01000004">
    <property type="protein sequence ID" value="SVP94743.1"/>
    <property type="molecule type" value="Genomic_DNA"/>
</dbReference>
<evidence type="ECO:0000256" key="7">
    <source>
        <dbReference type="SAM" id="MobiDB-lite"/>
    </source>
</evidence>
<dbReference type="PANTHER" id="PTHR42908">
    <property type="entry name" value="TRANSLATION ELONGATION FACTOR-RELATED"/>
    <property type="match status" value="1"/>
</dbReference>
<sequence length="1284" mass="144347">MDQNLYDEFGNYIGPGFEDDYDNGFNSDISDTESNYNSNNNNKIQDSIDNLKVDSVVDSLKDSINTINTLKDSVDSKENVEEEVYKGVEVYIREEDIQTIEIPIIKSNEINKRKKYKLDSDITLKNFHILEENLPENKFNFQFLSSITKKPQFIRNICIAGNFHDGKTTFIDRLIEFTRQHTHTHTFHTNSHYNTNNSNSPYNTTNSHKSTLKYNKYSNRNGDMEYNRYMDNRMDEQLRELSIKSTPISIILENRLYEKINEESNYPKYKSYLFNIFDTPGHVNFMDEFVYSLAICDGCVLIVDVLIGLTKVTEQIIIQCLQTGVHMCLILNCIDRLILELKLPPADAYLKIQHTIIEINQFIYSSSTVLGHTATNGPNTNNNGPNTNNNGPNNNTNGVYNTKETPFGVEGTGSAGPSTVTELFDPKNNNVGFGSSKFGIFFTLKSFATLYTNDNVTQFSKLLYGNYYYDHIHNIITTNNTTRTKGMGVNGKGVNGVDGVNGMDLNGNGMNGIEEGNNEIELERTFVVFILEPLYKLISHIASDEKEDLDLILSDLSNSLFNTKLTHTKNYNTQTEDYTEDYDMEDVEDEEDEENSSIENSFKNNRKKIILRKLDYKLTTNKIIRKVFNQIFTDASAFVDLILTTIPSSLENNLNKFICHYTGTLYKNLLNSVGNCDPSGPLIIFITKNYYFDDGFSLFGRIFSGTIFKGQKVKLLGPSYTLDDDEDVIIRNISNIWIYEGRYRIEVTNMTAGNWVMLSGIDLSHYKITTIVNSSSTVLGPATTNGPNTNTNGPNTNTNGPNTNTNGPNTNTNGVYNNKEAPFGAVDTGAVGASTVTEDPVTEELELMNIITNIKCIRPIFKIGLEPLNPNELPKMINGLRSIEKSYPGSLVKVEESGEHIILGTGELYLDCILHDLRLFGNLEIKVSDPVVKFSETITESTSLITFTHTNNLKNKLYMISQPLESNISTLLDSTIGVNSIGLDSGLGGMGLNGGLDSMGLNGGLDSMGLNGVGRGVYRGVVMSSMGMGMGDMDMELNKEWDILDIKNVWSFGNGIPDVLINDTIPNEVDINLLNHIKSSIIQGFQWAIKEGPLIEEHIRNVKFRLINCELSNEYINITPGQIIPATRRLCYSSFLLSTPRLMEPILFSEIFCPADCVSEAYKILSKRRGHVLKDMPKPGTPFYIVHAYLPAIESFGFETDLRVDTSGQAFCLSMFDHWNIVPGDPLDKSIILRTLEPAPIPHLAREFLVKTRRRKGLTEDVSINTFFDEEMITSLAENLQEFY</sequence>
<evidence type="ECO:0000256" key="4">
    <source>
        <dbReference type="ARBA" id="ARBA00023134"/>
    </source>
</evidence>
<dbReference type="CDD" id="cd04090">
    <property type="entry name" value="EF2_II_snRNP"/>
    <property type="match status" value="1"/>
</dbReference>
<dbReference type="InterPro" id="IPR020568">
    <property type="entry name" value="Ribosomal_Su5_D2-typ_SF"/>
</dbReference>
<dbReference type="InterPro" id="IPR005517">
    <property type="entry name" value="Transl_elong_EFG/EF2_IV"/>
</dbReference>
<dbReference type="InterPro" id="IPR044121">
    <property type="entry name" value="Snu114_GTP-bd"/>
</dbReference>
<feature type="compositionally biased region" description="Low complexity" evidence="7">
    <location>
        <begin position="783"/>
        <end position="813"/>
    </location>
</feature>
<dbReference type="SUPFAM" id="SSF54980">
    <property type="entry name" value="EF-G C-terminal domain-like"/>
    <property type="match status" value="2"/>
</dbReference>
<dbReference type="GO" id="GO:0000398">
    <property type="term" value="P:mRNA splicing, via spliceosome"/>
    <property type="evidence" value="ECO:0007669"/>
    <property type="project" value="TreeGrafter"/>
</dbReference>
<dbReference type="SUPFAM" id="SSF52540">
    <property type="entry name" value="P-loop containing nucleoside triphosphate hydrolases"/>
    <property type="match status" value="1"/>
</dbReference>
<dbReference type="Gene3D" id="3.30.70.870">
    <property type="entry name" value="Elongation Factor G (Translational Gtpase), domain 3"/>
    <property type="match status" value="1"/>
</dbReference>
<dbReference type="Gene3D" id="3.30.70.240">
    <property type="match status" value="1"/>
</dbReference>
<evidence type="ECO:0000259" key="9">
    <source>
        <dbReference type="SMART" id="SM00889"/>
    </source>
</evidence>
<evidence type="ECO:0000256" key="3">
    <source>
        <dbReference type="ARBA" id="ARBA00022741"/>
    </source>
</evidence>
<dbReference type="SUPFAM" id="SSF54211">
    <property type="entry name" value="Ribosomal protein S5 domain 2-like"/>
    <property type="match status" value="1"/>
</dbReference>
<dbReference type="CDD" id="cd04098">
    <property type="entry name" value="eEF2_C_snRNP"/>
    <property type="match status" value="1"/>
</dbReference>
<keyword evidence="2" id="KW-0507">mRNA processing</keyword>
<dbReference type="InterPro" id="IPR035647">
    <property type="entry name" value="EFG_III/V"/>
</dbReference>
<evidence type="ECO:0000256" key="1">
    <source>
        <dbReference type="ARBA" id="ARBA00004123"/>
    </source>
</evidence>
<reference evidence="11" key="1">
    <citation type="submission" date="2018-07" db="EMBL/GenBank/DDBJ databases">
        <authorList>
            <person name="Quirk P.G."/>
            <person name="Krulwich T.A."/>
        </authorList>
    </citation>
    <scope>NUCLEOTIDE SEQUENCE</scope>
    <source>
        <strain evidence="11">Anand</strain>
    </source>
</reference>
<dbReference type="CDD" id="cd01683">
    <property type="entry name" value="EF2_IV_snRNP"/>
    <property type="match status" value="1"/>
</dbReference>
<keyword evidence="4" id="KW-0342">GTP-binding</keyword>
<keyword evidence="5" id="KW-0508">mRNA splicing</keyword>
<name>A0A3B0MWN7_THEAN</name>
<dbReference type="GO" id="GO:0030623">
    <property type="term" value="F:U5 snRNA binding"/>
    <property type="evidence" value="ECO:0007669"/>
    <property type="project" value="TreeGrafter"/>
</dbReference>
<dbReference type="Gene3D" id="2.40.30.10">
    <property type="entry name" value="Translation factors"/>
    <property type="match status" value="1"/>
</dbReference>
<dbReference type="Pfam" id="PF00679">
    <property type="entry name" value="EFG_C"/>
    <property type="match status" value="1"/>
</dbReference>
<protein>
    <submittedName>
        <fullName evidence="11">U5 snRNP subunit, putative</fullName>
    </submittedName>
</protein>
<evidence type="ECO:0000256" key="2">
    <source>
        <dbReference type="ARBA" id="ARBA00022664"/>
    </source>
</evidence>
<dbReference type="Pfam" id="PF00009">
    <property type="entry name" value="GTP_EFTU"/>
    <property type="match status" value="1"/>
</dbReference>
<feature type="region of interest" description="Disordered" evidence="7">
    <location>
        <begin position="188"/>
        <end position="207"/>
    </location>
</feature>
<evidence type="ECO:0000313" key="11">
    <source>
        <dbReference type="EMBL" id="SVP94743.1"/>
    </source>
</evidence>
<dbReference type="InterPro" id="IPR014721">
    <property type="entry name" value="Ribsml_uS5_D2-typ_fold_subgr"/>
</dbReference>
<evidence type="ECO:0000256" key="5">
    <source>
        <dbReference type="ARBA" id="ARBA00023187"/>
    </source>
</evidence>
<dbReference type="InterPro" id="IPR000640">
    <property type="entry name" value="EFG_V-like"/>
</dbReference>
<dbReference type="SMART" id="SM00889">
    <property type="entry name" value="EFG_IV"/>
    <property type="match status" value="1"/>
</dbReference>
<dbReference type="SMART" id="SM00838">
    <property type="entry name" value="EFG_C"/>
    <property type="match status" value="1"/>
</dbReference>
<feature type="region of interest" description="Disordered" evidence="7">
    <location>
        <begin position="779"/>
        <end position="813"/>
    </location>
</feature>
<dbReference type="FunFam" id="3.30.70.870:FF:000002">
    <property type="entry name" value="Translation elongation factor 2"/>
    <property type="match status" value="1"/>
</dbReference>
<evidence type="ECO:0000313" key="10">
    <source>
        <dbReference type="EMBL" id="SVP94117.1"/>
    </source>
</evidence>
<organism evidence="11">
    <name type="scientific">Theileria annulata</name>
    <dbReference type="NCBI Taxonomy" id="5874"/>
    <lineage>
        <taxon>Eukaryota</taxon>
        <taxon>Sar</taxon>
        <taxon>Alveolata</taxon>
        <taxon>Apicomplexa</taxon>
        <taxon>Aconoidasida</taxon>
        <taxon>Piroplasmida</taxon>
        <taxon>Theileriidae</taxon>
        <taxon>Theileria</taxon>
    </lineage>
</organism>